<protein>
    <submittedName>
        <fullName evidence="1">Uncharacterized protein</fullName>
    </submittedName>
</protein>
<gene>
    <name evidence="1" type="ORF">OVN521_LOCUS35846</name>
</gene>
<organism evidence="1 2">
    <name type="scientific">Rotaria magnacalcarata</name>
    <dbReference type="NCBI Taxonomy" id="392030"/>
    <lineage>
        <taxon>Eukaryota</taxon>
        <taxon>Metazoa</taxon>
        <taxon>Spiralia</taxon>
        <taxon>Gnathifera</taxon>
        <taxon>Rotifera</taxon>
        <taxon>Eurotatoria</taxon>
        <taxon>Bdelloidea</taxon>
        <taxon>Philodinida</taxon>
        <taxon>Philodinidae</taxon>
        <taxon>Rotaria</taxon>
    </lineage>
</organism>
<dbReference type="Proteomes" id="UP000663866">
    <property type="component" value="Unassembled WGS sequence"/>
</dbReference>
<name>A0A820QCG8_9BILA</name>
<dbReference type="EMBL" id="CAJOBG010042249">
    <property type="protein sequence ID" value="CAF4417075.1"/>
    <property type="molecule type" value="Genomic_DNA"/>
</dbReference>
<proteinExistence type="predicted"/>
<feature type="non-terminal residue" evidence="1">
    <location>
        <position position="1"/>
    </location>
</feature>
<reference evidence="1" key="1">
    <citation type="submission" date="2021-02" db="EMBL/GenBank/DDBJ databases">
        <authorList>
            <person name="Nowell W R."/>
        </authorList>
    </citation>
    <scope>NUCLEOTIDE SEQUENCE</scope>
</reference>
<evidence type="ECO:0000313" key="2">
    <source>
        <dbReference type="Proteomes" id="UP000663866"/>
    </source>
</evidence>
<sequence>TLSLQQKLDDSKTELTSKPSSTILSTLSSLTIMNTPEQNLIEQALRNSNKIISSSNGTGEVTRSVKRLQNTPIRRWRERALEFERRHQITPPYRLLNRKRKRRLKLIVRTHDYRFFSVLVFLTC</sequence>
<comment type="caution">
    <text evidence="1">The sequence shown here is derived from an EMBL/GenBank/DDBJ whole genome shotgun (WGS) entry which is preliminary data.</text>
</comment>
<accession>A0A820QCG8</accession>
<keyword evidence="2" id="KW-1185">Reference proteome</keyword>
<evidence type="ECO:0000313" key="1">
    <source>
        <dbReference type="EMBL" id="CAF4417075.1"/>
    </source>
</evidence>
<dbReference type="AlphaFoldDB" id="A0A820QCG8"/>